<dbReference type="EMBL" id="HG002015">
    <property type="protein sequence ID" value="CDF39262.1"/>
    <property type="molecule type" value="Genomic_DNA"/>
</dbReference>
<dbReference type="SFLD" id="SFLDG01129">
    <property type="entry name" value="C1.5:_HAD__Beta-PGM__Phosphata"/>
    <property type="match status" value="1"/>
</dbReference>
<dbReference type="OMA" id="HRTAYND"/>
<dbReference type="SFLD" id="SFLDS00003">
    <property type="entry name" value="Haloacid_Dehalogenase"/>
    <property type="match status" value="1"/>
</dbReference>
<sequence>MSIASSKALIFDCDGVIVESEELHRLTYNQTWKSEGLDFEWDYALYGVMQNSIGGGREKMRWYFDQNGWPDGSPVDSPQLATPREELLNHLVKRKYEHYRDAVINGEALLRPGIHRLVDEAHARGVRLAICSAANKNSCEIVLDNLMGKERLKKFEFVLAGDVVKRKKPDPMIYNLALEKLGVRVGDCVIIEDSEIGLQAGIQAGMKVVVTHTPYTADQDFKGAAAVFPSLGEKEGDTFVDVDLLFPDLVGVPASV</sequence>
<dbReference type="InterPro" id="IPR036412">
    <property type="entry name" value="HAD-like_sf"/>
</dbReference>
<dbReference type="AlphaFoldDB" id="R7QL62"/>
<evidence type="ECO:0000313" key="4">
    <source>
        <dbReference type="Proteomes" id="UP000012073"/>
    </source>
</evidence>
<protein>
    <submittedName>
        <fullName evidence="3">HAD-like hydrolase family protein</fullName>
    </submittedName>
</protein>
<dbReference type="Gene3D" id="3.40.50.1000">
    <property type="entry name" value="HAD superfamily/HAD-like"/>
    <property type="match status" value="1"/>
</dbReference>
<dbReference type="Gramene" id="CDF39262">
    <property type="protein sequence ID" value="CDF39262"/>
    <property type="gene ID" value="CHC_T00008449001"/>
</dbReference>
<evidence type="ECO:0000256" key="2">
    <source>
        <dbReference type="ARBA" id="ARBA00022801"/>
    </source>
</evidence>
<keyword evidence="4" id="KW-1185">Reference proteome</keyword>
<gene>
    <name evidence="3" type="ORF">CHC_T00008449001</name>
</gene>
<dbReference type="RefSeq" id="XP_005719173.1">
    <property type="nucleotide sequence ID" value="XM_005719116.1"/>
</dbReference>
<dbReference type="InterPro" id="IPR006439">
    <property type="entry name" value="HAD-SF_hydro_IA"/>
</dbReference>
<evidence type="ECO:0000313" key="3">
    <source>
        <dbReference type="EMBL" id="CDF39262.1"/>
    </source>
</evidence>
<dbReference type="FunFam" id="3.40.50.1000:FF:000036">
    <property type="entry name" value="HAD family hydrolase"/>
    <property type="match status" value="1"/>
</dbReference>
<dbReference type="Proteomes" id="UP000012073">
    <property type="component" value="Unassembled WGS sequence"/>
</dbReference>
<accession>R7QL62</accession>
<dbReference type="PRINTS" id="PR00413">
    <property type="entry name" value="HADHALOGNASE"/>
</dbReference>
<keyword evidence="1" id="KW-0479">Metal-binding</keyword>
<dbReference type="Pfam" id="PF00702">
    <property type="entry name" value="Hydrolase"/>
    <property type="match status" value="1"/>
</dbReference>
<dbReference type="GeneID" id="17326891"/>
<dbReference type="PANTHER" id="PTHR42896:SF4">
    <property type="entry name" value="OS08G0485900 PROTEIN"/>
    <property type="match status" value="1"/>
</dbReference>
<dbReference type="InterPro" id="IPR023214">
    <property type="entry name" value="HAD_sf"/>
</dbReference>
<dbReference type="InterPro" id="IPR044999">
    <property type="entry name" value="CbbY-like"/>
</dbReference>
<dbReference type="KEGG" id="ccp:CHC_T00008449001"/>
<dbReference type="STRING" id="2769.R7QL62"/>
<dbReference type="GO" id="GO:0046872">
    <property type="term" value="F:metal ion binding"/>
    <property type="evidence" value="ECO:0007669"/>
    <property type="project" value="UniProtKB-KW"/>
</dbReference>
<proteinExistence type="predicted"/>
<dbReference type="NCBIfam" id="TIGR01509">
    <property type="entry name" value="HAD-SF-IA-v3"/>
    <property type="match status" value="1"/>
</dbReference>
<name>R7QL62_CHOCR</name>
<evidence type="ECO:0000256" key="1">
    <source>
        <dbReference type="ARBA" id="ARBA00022723"/>
    </source>
</evidence>
<dbReference type="Gene3D" id="1.10.150.240">
    <property type="entry name" value="Putative phosphatase, domain 2"/>
    <property type="match status" value="1"/>
</dbReference>
<dbReference type="SUPFAM" id="SSF56784">
    <property type="entry name" value="HAD-like"/>
    <property type="match status" value="1"/>
</dbReference>
<reference evidence="4" key="1">
    <citation type="journal article" date="2013" name="Proc. Natl. Acad. Sci. U.S.A.">
        <title>Genome structure and metabolic features in the red seaweed Chondrus crispus shed light on evolution of the Archaeplastida.</title>
        <authorList>
            <person name="Collen J."/>
            <person name="Porcel B."/>
            <person name="Carre W."/>
            <person name="Ball S.G."/>
            <person name="Chaparro C."/>
            <person name="Tonon T."/>
            <person name="Barbeyron T."/>
            <person name="Michel G."/>
            <person name="Noel B."/>
            <person name="Valentin K."/>
            <person name="Elias M."/>
            <person name="Artiguenave F."/>
            <person name="Arun A."/>
            <person name="Aury J.M."/>
            <person name="Barbosa-Neto J.F."/>
            <person name="Bothwell J.H."/>
            <person name="Bouget F.Y."/>
            <person name="Brillet L."/>
            <person name="Cabello-Hurtado F."/>
            <person name="Capella-Gutierrez S."/>
            <person name="Charrier B."/>
            <person name="Cladiere L."/>
            <person name="Cock J.M."/>
            <person name="Coelho S.M."/>
            <person name="Colleoni C."/>
            <person name="Czjzek M."/>
            <person name="Da Silva C."/>
            <person name="Delage L."/>
            <person name="Denoeud F."/>
            <person name="Deschamps P."/>
            <person name="Dittami S.M."/>
            <person name="Gabaldon T."/>
            <person name="Gachon C.M."/>
            <person name="Groisillier A."/>
            <person name="Herve C."/>
            <person name="Jabbari K."/>
            <person name="Katinka M."/>
            <person name="Kloareg B."/>
            <person name="Kowalczyk N."/>
            <person name="Labadie K."/>
            <person name="Leblanc C."/>
            <person name="Lopez P.J."/>
            <person name="McLachlan D.H."/>
            <person name="Meslet-Cladiere L."/>
            <person name="Moustafa A."/>
            <person name="Nehr Z."/>
            <person name="Nyvall Collen P."/>
            <person name="Panaud O."/>
            <person name="Partensky F."/>
            <person name="Poulain J."/>
            <person name="Rensing S.A."/>
            <person name="Rousvoal S."/>
            <person name="Samson G."/>
            <person name="Symeonidi A."/>
            <person name="Weissenbach J."/>
            <person name="Zambounis A."/>
            <person name="Wincker P."/>
            <person name="Boyen C."/>
        </authorList>
    </citation>
    <scope>NUCLEOTIDE SEQUENCE [LARGE SCALE GENOMIC DNA]</scope>
    <source>
        <strain evidence="4">cv. Stackhouse</strain>
    </source>
</reference>
<dbReference type="InterPro" id="IPR023198">
    <property type="entry name" value="PGP-like_dom2"/>
</dbReference>
<dbReference type="OrthoDB" id="40579at2759"/>
<keyword evidence="2 3" id="KW-0378">Hydrolase</keyword>
<dbReference type="GO" id="GO:0016787">
    <property type="term" value="F:hydrolase activity"/>
    <property type="evidence" value="ECO:0007669"/>
    <property type="project" value="UniProtKB-KW"/>
</dbReference>
<organism evidence="3 4">
    <name type="scientific">Chondrus crispus</name>
    <name type="common">Carrageen Irish moss</name>
    <name type="synonym">Polymorpha crispa</name>
    <dbReference type="NCBI Taxonomy" id="2769"/>
    <lineage>
        <taxon>Eukaryota</taxon>
        <taxon>Rhodophyta</taxon>
        <taxon>Florideophyceae</taxon>
        <taxon>Rhodymeniophycidae</taxon>
        <taxon>Gigartinales</taxon>
        <taxon>Gigartinaceae</taxon>
        <taxon>Chondrus</taxon>
    </lineage>
</organism>
<dbReference type="PANTHER" id="PTHR42896">
    <property type="entry name" value="XYLULOSE-1,5-BISPHOSPHATE (XUBP) PHOSPHATASE"/>
    <property type="match status" value="1"/>
</dbReference>